<dbReference type="HAMAP" id="MF_03012">
    <property type="entry name" value="eIF3m"/>
    <property type="match status" value="1"/>
</dbReference>
<dbReference type="InterPro" id="IPR000717">
    <property type="entry name" value="PCI_dom"/>
</dbReference>
<comment type="similarity">
    <text evidence="1">Belongs to the CSN7/EIF3M family. CSN7 subfamily.</text>
</comment>
<dbReference type="EMBL" id="OC884368">
    <property type="protein sequence ID" value="CAD7643726.1"/>
    <property type="molecule type" value="Genomic_DNA"/>
</dbReference>
<gene>
    <name evidence="7" type="ORF">OSB1V03_LOCUS19727</name>
</gene>
<dbReference type="Proteomes" id="UP000759131">
    <property type="component" value="Unassembled WGS sequence"/>
</dbReference>
<evidence type="ECO:0000259" key="6">
    <source>
        <dbReference type="PROSITE" id="PS50250"/>
    </source>
</evidence>
<feature type="domain" description="PCI" evidence="6">
    <location>
        <begin position="195"/>
        <end position="359"/>
    </location>
</feature>
<dbReference type="GO" id="GO:0003743">
    <property type="term" value="F:translation initiation factor activity"/>
    <property type="evidence" value="ECO:0007669"/>
    <property type="project" value="UniProtKB-UniRule"/>
</dbReference>
<dbReference type="PANTHER" id="PTHR15350:SF2">
    <property type="entry name" value="EUKARYOTIC TRANSLATION INITIATION FACTOR 3 SUBUNIT M"/>
    <property type="match status" value="1"/>
</dbReference>
<keyword evidence="2 5" id="KW-0963">Cytoplasm</keyword>
<dbReference type="SMART" id="SM00088">
    <property type="entry name" value="PINT"/>
    <property type="match status" value="1"/>
</dbReference>
<evidence type="ECO:0000256" key="3">
    <source>
        <dbReference type="ARBA" id="ARBA00022540"/>
    </source>
</evidence>
<proteinExistence type="inferred from homology"/>
<comment type="function">
    <text evidence="5">Component of the eukaryotic translation initiation factor 3 (eIF-3) complex, which is involved in protein synthesis of a specialized repertoire of mRNAs and, together with other initiation factors, stimulates binding of mRNA and methionyl-tRNAi to the 40S ribosome. The eIF-3 complex specifically targets and initiates translation of a subset of mRNAs involved in cell proliferation.</text>
</comment>
<evidence type="ECO:0000256" key="2">
    <source>
        <dbReference type="ARBA" id="ARBA00022490"/>
    </source>
</evidence>
<dbReference type="OrthoDB" id="10267031at2759"/>
<dbReference type="GO" id="GO:0071541">
    <property type="term" value="C:eukaryotic translation initiation factor 3 complex, eIF3m"/>
    <property type="evidence" value="ECO:0007669"/>
    <property type="project" value="UniProtKB-UniRule"/>
</dbReference>
<keyword evidence="3 5" id="KW-0396">Initiation factor</keyword>
<sequence length="392" mass="43987">MSSIPTFIDISETEQVLPLNPSLTPLTPASALQCEELREYLSSLGAAIADSEGFVPDLREIISVCDVVLRDDVKDADVEAVLNSIVSLLIGSVPPPESLSLVVAFCDQMLKAKQKQALVCVRVLKNLFGGLQDVTEPRFRVYVTLVRLASISGQIALVFSDLALIKQWFPPAVVGVERVQALLRLLHEALVAQKQSESASRVLIELLSTYTEENASQARDDAHRCIVWHLGDKNTFLLDHLLALKPVKFLEGEPIHDLLTIFVAEKLAAYVKFYNNGRDFVESLGLSHEQNLQKMRLLTFMQIAEQKKEIPFDAIQQELQLNVDQVEAFVIDGKFLRTRLVKAKVDQLTKRVLVSSTMHRTFGRQQWQQLRDTLHKWSTNLAHVQNTVQTVA</sequence>
<comment type="subcellular location">
    <subcellularLocation>
        <location evidence="5">Cytoplasm</location>
    </subcellularLocation>
</comment>
<dbReference type="InterPro" id="IPR045237">
    <property type="entry name" value="COPS7/eIF3m"/>
</dbReference>
<keyword evidence="4 5" id="KW-0648">Protein biosynthesis</keyword>
<dbReference type="PROSITE" id="PS50250">
    <property type="entry name" value="PCI"/>
    <property type="match status" value="1"/>
</dbReference>
<evidence type="ECO:0000256" key="5">
    <source>
        <dbReference type="HAMAP-Rule" id="MF_03012"/>
    </source>
</evidence>
<keyword evidence="8" id="KW-1185">Reference proteome</keyword>
<protein>
    <recommendedName>
        <fullName evidence="5">Eukaryotic translation initiation factor 3 subunit M</fullName>
        <shortName evidence="5">eIF3m</shortName>
    </recommendedName>
</protein>
<dbReference type="Pfam" id="PF18005">
    <property type="entry name" value="eIF3m_C_helix"/>
    <property type="match status" value="1"/>
</dbReference>
<organism evidence="7">
    <name type="scientific">Medioppia subpectinata</name>
    <dbReference type="NCBI Taxonomy" id="1979941"/>
    <lineage>
        <taxon>Eukaryota</taxon>
        <taxon>Metazoa</taxon>
        <taxon>Ecdysozoa</taxon>
        <taxon>Arthropoda</taxon>
        <taxon>Chelicerata</taxon>
        <taxon>Arachnida</taxon>
        <taxon>Acari</taxon>
        <taxon>Acariformes</taxon>
        <taxon>Sarcoptiformes</taxon>
        <taxon>Oribatida</taxon>
        <taxon>Brachypylina</taxon>
        <taxon>Oppioidea</taxon>
        <taxon>Oppiidae</taxon>
        <taxon>Medioppia</taxon>
    </lineage>
</organism>
<reference evidence="7" key="1">
    <citation type="submission" date="2020-11" db="EMBL/GenBank/DDBJ databases">
        <authorList>
            <person name="Tran Van P."/>
        </authorList>
    </citation>
    <scope>NUCLEOTIDE SEQUENCE</scope>
</reference>
<comment type="subunit">
    <text evidence="5">Component of the eukaryotic translation initiation factor 3 (eIF-3) complex.</text>
</comment>
<dbReference type="AlphaFoldDB" id="A0A7R9LL70"/>
<dbReference type="Pfam" id="PF01399">
    <property type="entry name" value="PCI"/>
    <property type="match status" value="1"/>
</dbReference>
<dbReference type="InterPro" id="IPR040750">
    <property type="entry name" value="eIF3m_C_helix"/>
</dbReference>
<dbReference type="GO" id="GO:0001732">
    <property type="term" value="P:formation of cytoplasmic translation initiation complex"/>
    <property type="evidence" value="ECO:0007669"/>
    <property type="project" value="UniProtKB-UniRule"/>
</dbReference>
<accession>A0A7R9LL70</accession>
<evidence type="ECO:0000256" key="1">
    <source>
        <dbReference type="ARBA" id="ARBA00008482"/>
    </source>
</evidence>
<comment type="similarity">
    <text evidence="5">Belongs to the eIF-3 subunit M family.</text>
</comment>
<evidence type="ECO:0000313" key="8">
    <source>
        <dbReference type="Proteomes" id="UP000759131"/>
    </source>
</evidence>
<dbReference type="PANTHER" id="PTHR15350">
    <property type="entry name" value="COP9 SIGNALOSOME COMPLEX SUBUNIT 7/DENDRITIC CELL PROTEIN GA17"/>
    <property type="match status" value="1"/>
</dbReference>
<dbReference type="GO" id="GO:0016282">
    <property type="term" value="C:eukaryotic 43S preinitiation complex"/>
    <property type="evidence" value="ECO:0007669"/>
    <property type="project" value="UniProtKB-UniRule"/>
</dbReference>
<evidence type="ECO:0000313" key="7">
    <source>
        <dbReference type="EMBL" id="CAD7643726.1"/>
    </source>
</evidence>
<dbReference type="EMBL" id="CAJPIZ010029793">
    <property type="protein sequence ID" value="CAG2119780.1"/>
    <property type="molecule type" value="Genomic_DNA"/>
</dbReference>
<evidence type="ECO:0000256" key="4">
    <source>
        <dbReference type="ARBA" id="ARBA00022917"/>
    </source>
</evidence>
<name>A0A7R9LL70_9ACAR</name>
<dbReference type="GO" id="GO:0033290">
    <property type="term" value="C:eukaryotic 48S preinitiation complex"/>
    <property type="evidence" value="ECO:0007669"/>
    <property type="project" value="UniProtKB-UniRule"/>
</dbReference>
<dbReference type="InterPro" id="IPR027528">
    <property type="entry name" value="eIF3m"/>
</dbReference>